<feature type="region of interest" description="Disordered" evidence="1">
    <location>
        <begin position="93"/>
        <end position="180"/>
    </location>
</feature>
<evidence type="ECO:0000313" key="3">
    <source>
        <dbReference type="Proteomes" id="UP000822688"/>
    </source>
</evidence>
<feature type="compositionally biased region" description="Basic and acidic residues" evidence="1">
    <location>
        <begin position="219"/>
        <end position="229"/>
    </location>
</feature>
<organism evidence="2 3">
    <name type="scientific">Ceratodon purpureus</name>
    <name type="common">Fire moss</name>
    <name type="synonym">Dicranum purpureum</name>
    <dbReference type="NCBI Taxonomy" id="3225"/>
    <lineage>
        <taxon>Eukaryota</taxon>
        <taxon>Viridiplantae</taxon>
        <taxon>Streptophyta</taxon>
        <taxon>Embryophyta</taxon>
        <taxon>Bryophyta</taxon>
        <taxon>Bryophytina</taxon>
        <taxon>Bryopsida</taxon>
        <taxon>Dicranidae</taxon>
        <taxon>Pseudoditrichales</taxon>
        <taxon>Ditrichaceae</taxon>
        <taxon>Ceratodon</taxon>
    </lineage>
</organism>
<reference evidence="2" key="1">
    <citation type="submission" date="2020-06" db="EMBL/GenBank/DDBJ databases">
        <title>WGS assembly of Ceratodon purpureus strain R40.</title>
        <authorList>
            <person name="Carey S.B."/>
            <person name="Jenkins J."/>
            <person name="Shu S."/>
            <person name="Lovell J.T."/>
            <person name="Sreedasyam A."/>
            <person name="Maumus F."/>
            <person name="Tiley G.P."/>
            <person name="Fernandez-Pozo N."/>
            <person name="Barry K."/>
            <person name="Chen C."/>
            <person name="Wang M."/>
            <person name="Lipzen A."/>
            <person name="Daum C."/>
            <person name="Saski C.A."/>
            <person name="Payton A.C."/>
            <person name="Mcbreen J.C."/>
            <person name="Conrad R.E."/>
            <person name="Kollar L.M."/>
            <person name="Olsson S."/>
            <person name="Huttunen S."/>
            <person name="Landis J.B."/>
            <person name="Wickett N.J."/>
            <person name="Johnson M.G."/>
            <person name="Rensing S.A."/>
            <person name="Grimwood J."/>
            <person name="Schmutz J."/>
            <person name="Mcdaniel S.F."/>
        </authorList>
    </citation>
    <scope>NUCLEOTIDE SEQUENCE</scope>
    <source>
        <strain evidence="2">R40</strain>
    </source>
</reference>
<dbReference type="AlphaFoldDB" id="A0A8T0IGY9"/>
<feature type="compositionally biased region" description="Low complexity" evidence="1">
    <location>
        <begin position="96"/>
        <end position="112"/>
    </location>
</feature>
<proteinExistence type="predicted"/>
<feature type="region of interest" description="Disordered" evidence="1">
    <location>
        <begin position="217"/>
        <end position="284"/>
    </location>
</feature>
<keyword evidence="3" id="KW-1185">Reference proteome</keyword>
<dbReference type="EMBL" id="CM026423">
    <property type="protein sequence ID" value="KAG0581723.1"/>
    <property type="molecule type" value="Genomic_DNA"/>
</dbReference>
<feature type="compositionally biased region" description="Polar residues" evidence="1">
    <location>
        <begin position="237"/>
        <end position="257"/>
    </location>
</feature>
<accession>A0A8T0IGY9</accession>
<name>A0A8T0IGY9_CERPU</name>
<gene>
    <name evidence="2" type="ORF">KC19_3G003600</name>
</gene>
<comment type="caution">
    <text evidence="2">The sequence shown here is derived from an EMBL/GenBank/DDBJ whole genome shotgun (WGS) entry which is preliminary data.</text>
</comment>
<evidence type="ECO:0000313" key="2">
    <source>
        <dbReference type="EMBL" id="KAG0581723.1"/>
    </source>
</evidence>
<dbReference type="Proteomes" id="UP000822688">
    <property type="component" value="Chromosome 3"/>
</dbReference>
<evidence type="ECO:0000256" key="1">
    <source>
        <dbReference type="SAM" id="MobiDB-lite"/>
    </source>
</evidence>
<protein>
    <submittedName>
        <fullName evidence="2">Uncharacterized protein</fullName>
    </submittedName>
</protein>
<sequence>MGAKIQVAWGRSPDGVVIEVRMEIRLCKTDREVGAWHGFGQLEVVGDEEGQQRPPGMTTTGIGGLEVVSWWTGGAKSTRGESRSRLGVWREGPAQAGRDTAANTRRGAAAGLRTRRRLSRGAVKGRGGGVTTACGAWPGRARDSPPRRRQCGGAAQRPEGSTRAGQGARSLGQVGGSEGGGVLQRVTATALAVARTRHPQRKCESAGAGRWIEGASARRRLDGVTDRGPARRRQPRGVSTTPGGLGAQSGQVLQTRGEQSRRWRGIGRVTTAASAAIGTSHRQQ</sequence>